<organism evidence="2 3">
    <name type="scientific">Scyliorhinus torazame</name>
    <name type="common">Cloudy catshark</name>
    <name type="synonym">Catulus torazame</name>
    <dbReference type="NCBI Taxonomy" id="75743"/>
    <lineage>
        <taxon>Eukaryota</taxon>
        <taxon>Metazoa</taxon>
        <taxon>Chordata</taxon>
        <taxon>Craniata</taxon>
        <taxon>Vertebrata</taxon>
        <taxon>Chondrichthyes</taxon>
        <taxon>Elasmobranchii</taxon>
        <taxon>Galeomorphii</taxon>
        <taxon>Galeoidea</taxon>
        <taxon>Carcharhiniformes</taxon>
        <taxon>Scyliorhinidae</taxon>
        <taxon>Scyliorhinus</taxon>
    </lineage>
</organism>
<feature type="non-terminal residue" evidence="2">
    <location>
        <position position="80"/>
    </location>
</feature>
<dbReference type="PANTHER" id="PTHR31353">
    <property type="entry name" value="FAM98"/>
    <property type="match status" value="1"/>
</dbReference>
<accession>A0A401QGY5</accession>
<protein>
    <submittedName>
        <fullName evidence="2">Uncharacterized protein</fullName>
    </submittedName>
</protein>
<dbReference type="GO" id="GO:0072669">
    <property type="term" value="C:tRNA-splicing ligase complex"/>
    <property type="evidence" value="ECO:0007669"/>
    <property type="project" value="TreeGrafter"/>
</dbReference>
<dbReference type="AlphaFoldDB" id="A0A401QGY5"/>
<comment type="caution">
    <text evidence="2">The sequence shown here is derived from an EMBL/GenBank/DDBJ whole genome shotgun (WGS) entry which is preliminary data.</text>
</comment>
<evidence type="ECO:0000256" key="1">
    <source>
        <dbReference type="ARBA" id="ARBA00007218"/>
    </source>
</evidence>
<keyword evidence="3" id="KW-1185">Reference proteome</keyword>
<proteinExistence type="inferred from homology"/>
<evidence type="ECO:0000313" key="3">
    <source>
        <dbReference type="Proteomes" id="UP000288216"/>
    </source>
</evidence>
<dbReference type="Pfam" id="PF10239">
    <property type="entry name" value="DUF2465"/>
    <property type="match status" value="1"/>
</dbReference>
<sequence length="80" mass="9083">MCVEYECRRQMLISRLDVTVQSFHWSEGAKKHGTVMEQLYQPLRQALCARSGITLAHLLSAREDLSVITKTTSASSREKT</sequence>
<dbReference type="PANTHER" id="PTHR31353:SF10">
    <property type="entry name" value="PROTEIN FAM98C"/>
    <property type="match status" value="1"/>
</dbReference>
<name>A0A401QGY5_SCYTO</name>
<dbReference type="InterPro" id="IPR018797">
    <property type="entry name" value="FAM98"/>
</dbReference>
<gene>
    <name evidence="2" type="ORF">scyTo_0025168</name>
</gene>
<dbReference type="OrthoDB" id="512356at2759"/>
<evidence type="ECO:0000313" key="2">
    <source>
        <dbReference type="EMBL" id="GCB84577.1"/>
    </source>
</evidence>
<dbReference type="Proteomes" id="UP000288216">
    <property type="component" value="Unassembled WGS sequence"/>
</dbReference>
<reference evidence="2 3" key="1">
    <citation type="journal article" date="2018" name="Nat. Ecol. Evol.">
        <title>Shark genomes provide insights into elasmobranch evolution and the origin of vertebrates.</title>
        <authorList>
            <person name="Hara Y"/>
            <person name="Yamaguchi K"/>
            <person name="Onimaru K"/>
            <person name="Kadota M"/>
            <person name="Koyanagi M"/>
            <person name="Keeley SD"/>
            <person name="Tatsumi K"/>
            <person name="Tanaka K"/>
            <person name="Motone F"/>
            <person name="Kageyama Y"/>
            <person name="Nozu R"/>
            <person name="Adachi N"/>
            <person name="Nishimura O"/>
            <person name="Nakagawa R"/>
            <person name="Tanegashima C"/>
            <person name="Kiyatake I"/>
            <person name="Matsumoto R"/>
            <person name="Murakumo K"/>
            <person name="Nishida K"/>
            <person name="Terakita A"/>
            <person name="Kuratani S"/>
            <person name="Sato K"/>
            <person name="Hyodo S Kuraku.S."/>
        </authorList>
    </citation>
    <scope>NUCLEOTIDE SEQUENCE [LARGE SCALE GENOMIC DNA]</scope>
</reference>
<comment type="similarity">
    <text evidence="1">Belongs to the FAM98 family.</text>
</comment>
<dbReference type="EMBL" id="BFAA01074808">
    <property type="protein sequence ID" value="GCB84577.1"/>
    <property type="molecule type" value="Genomic_DNA"/>
</dbReference>